<dbReference type="PANTHER" id="PTHR30614">
    <property type="entry name" value="MEMBRANE COMPONENT OF AMINO ACID ABC TRANSPORTER"/>
    <property type="match status" value="1"/>
</dbReference>
<feature type="transmembrane region" description="Helical" evidence="7">
    <location>
        <begin position="123"/>
        <end position="150"/>
    </location>
</feature>
<dbReference type="GO" id="GO:0022857">
    <property type="term" value="F:transmembrane transporter activity"/>
    <property type="evidence" value="ECO:0007669"/>
    <property type="project" value="InterPro"/>
</dbReference>
<dbReference type="Gene3D" id="1.10.3720.10">
    <property type="entry name" value="MetI-like"/>
    <property type="match status" value="1"/>
</dbReference>
<dbReference type="GO" id="GO:0043190">
    <property type="term" value="C:ATP-binding cassette (ABC) transporter complex"/>
    <property type="evidence" value="ECO:0007669"/>
    <property type="project" value="InterPro"/>
</dbReference>
<name>A0AAE4FUG3_9CYAN</name>
<feature type="transmembrane region" description="Helical" evidence="7">
    <location>
        <begin position="241"/>
        <end position="265"/>
    </location>
</feature>
<dbReference type="SUPFAM" id="SSF161098">
    <property type="entry name" value="MetI-like"/>
    <property type="match status" value="1"/>
</dbReference>
<feature type="domain" description="ABC transmembrane type-1" evidence="8">
    <location>
        <begin position="126"/>
        <end position="320"/>
    </location>
</feature>
<dbReference type="InterPro" id="IPR000515">
    <property type="entry name" value="MetI-like"/>
</dbReference>
<evidence type="ECO:0000256" key="6">
    <source>
        <dbReference type="ARBA" id="ARBA00023136"/>
    </source>
</evidence>
<keyword evidence="2 7" id="KW-0813">Transport</keyword>
<dbReference type="PROSITE" id="PS50928">
    <property type="entry name" value="ABC_TM1"/>
    <property type="match status" value="1"/>
</dbReference>
<dbReference type="AlphaFoldDB" id="A0AAE4FUG3"/>
<dbReference type="InterPro" id="IPR035906">
    <property type="entry name" value="MetI-like_sf"/>
</dbReference>
<dbReference type="InterPro" id="IPR010065">
    <property type="entry name" value="AA_ABC_transptr_permease_3TM"/>
</dbReference>
<dbReference type="CDD" id="cd06261">
    <property type="entry name" value="TM_PBP2"/>
    <property type="match status" value="1"/>
</dbReference>
<comment type="similarity">
    <text evidence="7">Belongs to the binding-protein-dependent transport system permease family.</text>
</comment>
<dbReference type="GO" id="GO:0006865">
    <property type="term" value="P:amino acid transport"/>
    <property type="evidence" value="ECO:0007669"/>
    <property type="project" value="TreeGrafter"/>
</dbReference>
<keyword evidence="3" id="KW-1003">Cell membrane</keyword>
<evidence type="ECO:0000259" key="8">
    <source>
        <dbReference type="PROSITE" id="PS50928"/>
    </source>
</evidence>
<gene>
    <name evidence="9" type="ORF">RIF25_14970</name>
</gene>
<accession>A0AAE4FUG3</accession>
<dbReference type="Pfam" id="PF00528">
    <property type="entry name" value="BPD_transp_1"/>
    <property type="match status" value="1"/>
</dbReference>
<evidence type="ECO:0000313" key="10">
    <source>
        <dbReference type="Proteomes" id="UP001268256"/>
    </source>
</evidence>
<evidence type="ECO:0000256" key="1">
    <source>
        <dbReference type="ARBA" id="ARBA00004651"/>
    </source>
</evidence>
<dbReference type="NCBIfam" id="TIGR01726">
    <property type="entry name" value="HEQRo_perm_3TM"/>
    <property type="match status" value="1"/>
</dbReference>
<dbReference type="InterPro" id="IPR043429">
    <property type="entry name" value="ArtM/GltK/GlnP/TcyL/YhdX-like"/>
</dbReference>
<feature type="transmembrane region" description="Helical" evidence="7">
    <location>
        <begin position="171"/>
        <end position="189"/>
    </location>
</feature>
<feature type="transmembrane region" description="Helical" evidence="7">
    <location>
        <begin position="20"/>
        <end position="49"/>
    </location>
</feature>
<dbReference type="PANTHER" id="PTHR30614:SF41">
    <property type="entry name" value="INNER MEMBRANE AMINO-ACID ABC TRANSPORTER PERMEASE PROTEIN YHDY"/>
    <property type="match status" value="1"/>
</dbReference>
<comment type="caution">
    <text evidence="9">The sequence shown here is derived from an EMBL/GenBank/DDBJ whole genome shotgun (WGS) entry which is preliminary data.</text>
</comment>
<organism evidence="9 10">
    <name type="scientific">Pseudocalidococcus azoricus BACA0444</name>
    <dbReference type="NCBI Taxonomy" id="2918990"/>
    <lineage>
        <taxon>Bacteria</taxon>
        <taxon>Bacillati</taxon>
        <taxon>Cyanobacteriota</taxon>
        <taxon>Cyanophyceae</taxon>
        <taxon>Acaryochloridales</taxon>
        <taxon>Thermosynechococcaceae</taxon>
        <taxon>Pseudocalidococcus</taxon>
        <taxon>Pseudocalidococcus azoricus</taxon>
    </lineage>
</organism>
<keyword evidence="5 7" id="KW-1133">Transmembrane helix</keyword>
<protein>
    <submittedName>
        <fullName evidence="9">Amino acid ABC transporter permease</fullName>
    </submittedName>
</protein>
<evidence type="ECO:0000256" key="7">
    <source>
        <dbReference type="RuleBase" id="RU363032"/>
    </source>
</evidence>
<feature type="transmembrane region" description="Helical" evidence="7">
    <location>
        <begin position="96"/>
        <end position="117"/>
    </location>
</feature>
<evidence type="ECO:0000256" key="5">
    <source>
        <dbReference type="ARBA" id="ARBA00022989"/>
    </source>
</evidence>
<keyword evidence="6 7" id="KW-0472">Membrane</keyword>
<feature type="transmembrane region" description="Helical" evidence="7">
    <location>
        <begin position="271"/>
        <end position="289"/>
    </location>
</feature>
<evidence type="ECO:0000256" key="4">
    <source>
        <dbReference type="ARBA" id="ARBA00022692"/>
    </source>
</evidence>
<reference evidence="10" key="1">
    <citation type="submission" date="2023-07" db="EMBL/GenBank/DDBJ databases">
        <authorList>
            <person name="Luz R."/>
            <person name="Cordeiro R."/>
            <person name="Fonseca A."/>
            <person name="Goncalves V."/>
        </authorList>
    </citation>
    <scope>NUCLEOTIDE SEQUENCE [LARGE SCALE GENOMIC DNA]</scope>
    <source>
        <strain evidence="10">BACA0444</strain>
    </source>
</reference>
<evidence type="ECO:0000256" key="3">
    <source>
        <dbReference type="ARBA" id="ARBA00022475"/>
    </source>
</evidence>
<feature type="transmembrane region" description="Helical" evidence="7">
    <location>
        <begin position="69"/>
        <end position="89"/>
    </location>
</feature>
<dbReference type="Proteomes" id="UP001268256">
    <property type="component" value="Unassembled WGS sequence"/>
</dbReference>
<evidence type="ECO:0000313" key="9">
    <source>
        <dbReference type="EMBL" id="MDS3862103.1"/>
    </source>
</evidence>
<keyword evidence="4 7" id="KW-0812">Transmembrane</keyword>
<proteinExistence type="inferred from homology"/>
<keyword evidence="10" id="KW-1185">Reference proteome</keyword>
<sequence>MSRSTSPQAWLRKNLFATGFDTALTVVVGLGIVWVGWRLLAWLLFQAQWQVITQNWLRFLIGRYPLDQAWRIGLTIVLGLCLWGIGQYFRHVNRWVGILIGVGLTVWLIGGGLALTVVPTNLWTGLLLTLIVAVASIVLAFPLGIVLAVGRQSSLPGWRYGATVYIELVRGLPLIGILFMAQVMLPLVLPGTWQLDRLLRAVAGLVLFNAAYLAENIRGGWQAIPRGQFEAAAALGLKPSFVIALVILPQALRISIPAIAGQFIALLKDTALLSLFALLELTGIARAILAQPNYLGRYGEVYLFIGFLYWLFCFGLSWLSRHLEQTGK</sequence>
<feature type="transmembrane region" description="Helical" evidence="7">
    <location>
        <begin position="301"/>
        <end position="319"/>
    </location>
</feature>
<dbReference type="EMBL" id="JAVMIP010000021">
    <property type="protein sequence ID" value="MDS3862103.1"/>
    <property type="molecule type" value="Genomic_DNA"/>
</dbReference>
<evidence type="ECO:0000256" key="2">
    <source>
        <dbReference type="ARBA" id="ARBA00022448"/>
    </source>
</evidence>
<comment type="subcellular location">
    <subcellularLocation>
        <location evidence="1 7">Cell membrane</location>
        <topology evidence="1 7">Multi-pass membrane protein</topology>
    </subcellularLocation>
</comment>